<dbReference type="InParanoid" id="A0A0D0D8E8"/>
<feature type="compositionally biased region" description="Acidic residues" evidence="1">
    <location>
        <begin position="110"/>
        <end position="134"/>
    </location>
</feature>
<accession>A0A0D0D8E8</accession>
<reference evidence="3" key="2">
    <citation type="submission" date="2015-01" db="EMBL/GenBank/DDBJ databases">
        <title>Evolutionary Origins and Diversification of the Mycorrhizal Mutualists.</title>
        <authorList>
            <consortium name="DOE Joint Genome Institute"/>
            <consortium name="Mycorrhizal Genomics Consortium"/>
            <person name="Kohler A."/>
            <person name="Kuo A."/>
            <person name="Nagy L.G."/>
            <person name="Floudas D."/>
            <person name="Copeland A."/>
            <person name="Barry K.W."/>
            <person name="Cichocki N."/>
            <person name="Veneault-Fourrey C."/>
            <person name="LaButti K."/>
            <person name="Lindquist E.A."/>
            <person name="Lipzen A."/>
            <person name="Lundell T."/>
            <person name="Morin E."/>
            <person name="Murat C."/>
            <person name="Riley R."/>
            <person name="Ohm R."/>
            <person name="Sun H."/>
            <person name="Tunlid A."/>
            <person name="Henrissat B."/>
            <person name="Grigoriev I.V."/>
            <person name="Hibbett D.S."/>
            <person name="Martin F."/>
        </authorList>
    </citation>
    <scope>NUCLEOTIDE SEQUENCE [LARGE SCALE GENOMIC DNA]</scope>
    <source>
        <strain evidence="3">Ve08.2h10</strain>
    </source>
</reference>
<protein>
    <submittedName>
        <fullName evidence="2">Uncharacterized protein</fullName>
    </submittedName>
</protein>
<reference evidence="2 3" key="1">
    <citation type="submission" date="2014-04" db="EMBL/GenBank/DDBJ databases">
        <authorList>
            <consortium name="DOE Joint Genome Institute"/>
            <person name="Kuo A."/>
            <person name="Kohler A."/>
            <person name="Jargeat P."/>
            <person name="Nagy L.G."/>
            <person name="Floudas D."/>
            <person name="Copeland A."/>
            <person name="Barry K.W."/>
            <person name="Cichocki N."/>
            <person name="Veneault-Fourrey C."/>
            <person name="LaButti K."/>
            <person name="Lindquist E.A."/>
            <person name="Lipzen A."/>
            <person name="Lundell T."/>
            <person name="Morin E."/>
            <person name="Murat C."/>
            <person name="Sun H."/>
            <person name="Tunlid A."/>
            <person name="Henrissat B."/>
            <person name="Grigoriev I.V."/>
            <person name="Hibbett D.S."/>
            <person name="Martin F."/>
            <person name="Nordberg H.P."/>
            <person name="Cantor M.N."/>
            <person name="Hua S.X."/>
        </authorList>
    </citation>
    <scope>NUCLEOTIDE SEQUENCE [LARGE SCALE GENOMIC DNA]</scope>
    <source>
        <strain evidence="2 3">Ve08.2h10</strain>
    </source>
</reference>
<gene>
    <name evidence="2" type="ORF">PAXRUDRAFT_16054</name>
</gene>
<dbReference type="Proteomes" id="UP000054538">
    <property type="component" value="Unassembled WGS sequence"/>
</dbReference>
<proteinExistence type="predicted"/>
<feature type="region of interest" description="Disordered" evidence="1">
    <location>
        <begin position="45"/>
        <end position="143"/>
    </location>
</feature>
<name>A0A0D0D8E8_9AGAM</name>
<sequence>MAFRYHPDETPQGNTFAGLFPNKENTLLSAFQEYAEALFSVEQCDPSGPGLGEAPEDEVTSHFGNDTSEGGYKTTTAGAESAYGFDGEGGGNGEEQLEESLGKGNKGEERAEEEEVNGEEGTGEMDREDEECEGEGGSADIEWDPSSLSLYRVPHKSLGDNDASQAVVIPPLLLIDASMYGNVGIPLVTQDQLLSPVLPSHSLTQPSSQTLFPLLNSYHVLSQGIHGPGMYSCMYIATANHLPNFGAGMYHYGILGMSFTPDQNFSFLHAMEEAIVPFTQNNWNWDFSGFYITALRDPPVSSEHSTANLVIPTNKPRLPTPPIVAKPLTNPMPPKTPPSKKVQKAASTVKTPTQNVMPIKVIPIQKVVPTKTTVPVVKKQTHPKLHGSHQHQLLSNWNLTSPSTCPSSPNAMTLPTLLAQVEPPLLLLPREVLNLQLQRIAKQREQETMFKVV</sequence>
<feature type="compositionally biased region" description="Polar residues" evidence="1">
    <location>
        <begin position="62"/>
        <end position="78"/>
    </location>
</feature>
<dbReference type="HOGENOM" id="CLU_604251_0_0_1"/>
<evidence type="ECO:0000256" key="1">
    <source>
        <dbReference type="SAM" id="MobiDB-lite"/>
    </source>
</evidence>
<dbReference type="AlphaFoldDB" id="A0A0D0D8E8"/>
<dbReference type="EMBL" id="KN826142">
    <property type="protein sequence ID" value="KIK79946.1"/>
    <property type="molecule type" value="Genomic_DNA"/>
</dbReference>
<evidence type="ECO:0000313" key="2">
    <source>
        <dbReference type="EMBL" id="KIK79946.1"/>
    </source>
</evidence>
<evidence type="ECO:0000313" key="3">
    <source>
        <dbReference type="Proteomes" id="UP000054538"/>
    </source>
</evidence>
<organism evidence="2 3">
    <name type="scientific">Paxillus rubicundulus Ve08.2h10</name>
    <dbReference type="NCBI Taxonomy" id="930991"/>
    <lineage>
        <taxon>Eukaryota</taxon>
        <taxon>Fungi</taxon>
        <taxon>Dikarya</taxon>
        <taxon>Basidiomycota</taxon>
        <taxon>Agaricomycotina</taxon>
        <taxon>Agaricomycetes</taxon>
        <taxon>Agaricomycetidae</taxon>
        <taxon>Boletales</taxon>
        <taxon>Paxilineae</taxon>
        <taxon>Paxillaceae</taxon>
        <taxon>Paxillus</taxon>
    </lineage>
</organism>
<keyword evidence="3" id="KW-1185">Reference proteome</keyword>